<feature type="compositionally biased region" description="Polar residues" evidence="1">
    <location>
        <begin position="85"/>
        <end position="126"/>
    </location>
</feature>
<accession>A0A7S0GJH9</accession>
<evidence type="ECO:0000256" key="1">
    <source>
        <dbReference type="SAM" id="MobiDB-lite"/>
    </source>
</evidence>
<feature type="region of interest" description="Disordered" evidence="1">
    <location>
        <begin position="50"/>
        <end position="126"/>
    </location>
</feature>
<organism evidence="2">
    <name type="scientific">Proboscia inermis</name>
    <dbReference type="NCBI Taxonomy" id="420281"/>
    <lineage>
        <taxon>Eukaryota</taxon>
        <taxon>Sar</taxon>
        <taxon>Stramenopiles</taxon>
        <taxon>Ochrophyta</taxon>
        <taxon>Bacillariophyta</taxon>
        <taxon>Coscinodiscophyceae</taxon>
        <taxon>Rhizosoleniophycidae</taxon>
        <taxon>Rhizosoleniales</taxon>
        <taxon>Rhizosoleniaceae</taxon>
        <taxon>Proboscia</taxon>
    </lineage>
</organism>
<feature type="compositionally biased region" description="Polar residues" evidence="1">
    <location>
        <begin position="50"/>
        <end position="78"/>
    </location>
</feature>
<evidence type="ECO:0000313" key="2">
    <source>
        <dbReference type="EMBL" id="CAD8420411.1"/>
    </source>
</evidence>
<dbReference type="EMBL" id="HBEL01035283">
    <property type="protein sequence ID" value="CAD8420411.1"/>
    <property type="molecule type" value="Transcribed_RNA"/>
</dbReference>
<name>A0A7S0GJH9_9STRA</name>
<protein>
    <submittedName>
        <fullName evidence="2">Uncharacterized protein</fullName>
    </submittedName>
</protein>
<sequence length="126" mass="13405">MGTALCRPLHEPRNVAIVATIVTPLPATNLRSKLVTSSSMSSEVGSFSYETTSNVNQPSAEGKSTFNRPSNITGTAPSVSGLAQPDTQPTNISGSLQKNSKNNMSQITSPTTNITTRHLTKQTWTE</sequence>
<proteinExistence type="predicted"/>
<gene>
    <name evidence="2" type="ORF">PINE0816_LOCUS16562</name>
</gene>
<reference evidence="2" key="1">
    <citation type="submission" date="2021-01" db="EMBL/GenBank/DDBJ databases">
        <authorList>
            <person name="Corre E."/>
            <person name="Pelletier E."/>
            <person name="Niang G."/>
            <person name="Scheremetjew M."/>
            <person name="Finn R."/>
            <person name="Kale V."/>
            <person name="Holt S."/>
            <person name="Cochrane G."/>
            <person name="Meng A."/>
            <person name="Brown T."/>
            <person name="Cohen L."/>
        </authorList>
    </citation>
    <scope>NUCLEOTIDE SEQUENCE</scope>
    <source>
        <strain evidence="2">CCAP1064/1</strain>
    </source>
</reference>
<dbReference type="AlphaFoldDB" id="A0A7S0GJH9"/>